<protein>
    <submittedName>
        <fullName evidence="2">IS630 transposase-related protein</fullName>
    </submittedName>
</protein>
<accession>A0AAT9GD00</accession>
<gene>
    <name evidence="2" type="ORF">DMENIID0003_06830</name>
</gene>
<evidence type="ECO:0000259" key="1">
    <source>
        <dbReference type="Pfam" id="PF01710"/>
    </source>
</evidence>
<feature type="domain" description="Transposase Synechocystis PCC 6803" evidence="1">
    <location>
        <begin position="5"/>
        <end position="117"/>
    </location>
</feature>
<dbReference type="Pfam" id="PF01710">
    <property type="entry name" value="HTH_Tnp_IS630"/>
    <property type="match status" value="1"/>
</dbReference>
<name>A0AAT9GD00_9RICK</name>
<dbReference type="SUPFAM" id="SSF46689">
    <property type="entry name" value="Homeodomain-like"/>
    <property type="match status" value="1"/>
</dbReference>
<dbReference type="Gene3D" id="1.10.10.60">
    <property type="entry name" value="Homeodomain-like"/>
    <property type="match status" value="1"/>
</dbReference>
<sequence length="121" mass="14529">MTWGYSLDLRKKVIEYVNSGHSKAEVCRVFKIGKNTIFEWLKKLKNGSLERKKRENKARKLDEQKLIEYIKKHPDRIMSEIAKDFKLSKNCIWKGLKRLKITRKKRPQFTKKVMKTSVKNF</sequence>
<dbReference type="InterPro" id="IPR002622">
    <property type="entry name" value="Transposase_14"/>
</dbReference>
<organism evidence="2">
    <name type="scientific">Wolbachia endosymbiont of Sergentomyia squamirostris</name>
    <dbReference type="NCBI Taxonomy" id="3113640"/>
    <lineage>
        <taxon>Bacteria</taxon>
        <taxon>Pseudomonadati</taxon>
        <taxon>Pseudomonadota</taxon>
        <taxon>Alphaproteobacteria</taxon>
        <taxon>Rickettsiales</taxon>
        <taxon>Anaplasmataceae</taxon>
        <taxon>Wolbachieae</taxon>
        <taxon>Wolbachia</taxon>
    </lineage>
</organism>
<dbReference type="AlphaFoldDB" id="A0AAT9GD00"/>
<proteinExistence type="predicted"/>
<evidence type="ECO:0000313" key="2">
    <source>
        <dbReference type="EMBL" id="BFD47609.1"/>
    </source>
</evidence>
<dbReference type="EMBL" id="AP029172">
    <property type="protein sequence ID" value="BFD47609.1"/>
    <property type="molecule type" value="Genomic_DNA"/>
</dbReference>
<reference evidence="2" key="1">
    <citation type="submission" date="2024-01" db="EMBL/GenBank/DDBJ databases">
        <title>Sequencing the genomes of a sandfly, Sergentomyia squamirostris, and its two endosymbionts.</title>
        <authorList>
            <person name="Itokawa K."/>
            <person name="Sanjoba C."/>
        </authorList>
    </citation>
    <scope>NUCLEOTIDE SEQUENCE</scope>
    <source>
        <strain evidence="2">WSSQ</strain>
    </source>
</reference>
<dbReference type="InterPro" id="IPR009057">
    <property type="entry name" value="Homeodomain-like_sf"/>
</dbReference>